<keyword evidence="3" id="KW-1185">Reference proteome</keyword>
<name>A0A075A4V1_OPIVI</name>
<reference evidence="2 3" key="1">
    <citation type="submission" date="2013-11" db="EMBL/GenBank/DDBJ databases">
        <title>Opisthorchis viverrini - life in the bile duct.</title>
        <authorList>
            <person name="Young N.D."/>
            <person name="Nagarajan N."/>
            <person name="Lin S.J."/>
            <person name="Korhonen P.K."/>
            <person name="Jex A.R."/>
            <person name="Hall R.S."/>
            <person name="Safavi-Hemami H."/>
            <person name="Kaewkong W."/>
            <person name="Bertrand D."/>
            <person name="Gao S."/>
            <person name="Seet Q."/>
            <person name="Wongkham S."/>
            <person name="Teh B.T."/>
            <person name="Wongkham C."/>
            <person name="Intapan P.M."/>
            <person name="Maleewong W."/>
            <person name="Yang X."/>
            <person name="Hu M."/>
            <person name="Wang Z."/>
            <person name="Hofmann A."/>
            <person name="Sternberg P.W."/>
            <person name="Tan P."/>
            <person name="Wang J."/>
            <person name="Gasser R.B."/>
        </authorList>
    </citation>
    <scope>NUCLEOTIDE SEQUENCE [LARGE SCALE GENOMIC DNA]</scope>
</reference>
<dbReference type="CTD" id="20314997"/>
<dbReference type="KEGG" id="ovi:T265_00809"/>
<proteinExistence type="predicted"/>
<organism evidence="2 3">
    <name type="scientific">Opisthorchis viverrini</name>
    <name type="common">Southeast Asian liver fluke</name>
    <dbReference type="NCBI Taxonomy" id="6198"/>
    <lineage>
        <taxon>Eukaryota</taxon>
        <taxon>Metazoa</taxon>
        <taxon>Spiralia</taxon>
        <taxon>Lophotrochozoa</taxon>
        <taxon>Platyhelminthes</taxon>
        <taxon>Trematoda</taxon>
        <taxon>Digenea</taxon>
        <taxon>Opisthorchiida</taxon>
        <taxon>Opisthorchiata</taxon>
        <taxon>Opisthorchiidae</taxon>
        <taxon>Opisthorchis</taxon>
    </lineage>
</organism>
<evidence type="ECO:0000313" key="2">
    <source>
        <dbReference type="EMBL" id="KER33312.1"/>
    </source>
</evidence>
<feature type="region of interest" description="Disordered" evidence="1">
    <location>
        <begin position="31"/>
        <end position="52"/>
    </location>
</feature>
<dbReference type="EMBL" id="KL596626">
    <property type="protein sequence ID" value="KER33312.1"/>
    <property type="molecule type" value="Genomic_DNA"/>
</dbReference>
<protein>
    <submittedName>
        <fullName evidence="2">Uncharacterized protein</fullName>
    </submittedName>
</protein>
<feature type="compositionally biased region" description="Basic and acidic residues" evidence="1">
    <location>
        <begin position="90"/>
        <end position="99"/>
    </location>
</feature>
<dbReference type="GeneID" id="20314997"/>
<accession>A0A075A4V1</accession>
<sequence length="166" mass="18077">MTSQEGVVGAVHLPGWVPPFVKPLDAMDVSDGPPSFLQTQGHLAERNTEENSSAVAPFRCLTAVPSEGSTPSCPIPEKRSRDAEVGFEPRNFRQKDKRSAPAPFQCLAAMPPEESTRAGTLPGCPSLDRESREAEVGFEPRTFRSVNSRSNHLGHLAHICCKHTYP</sequence>
<dbReference type="AlphaFoldDB" id="A0A075A4V1"/>
<evidence type="ECO:0000256" key="1">
    <source>
        <dbReference type="SAM" id="MobiDB-lite"/>
    </source>
</evidence>
<dbReference type="RefSeq" id="XP_009162945.1">
    <property type="nucleotide sequence ID" value="XM_009164681.1"/>
</dbReference>
<evidence type="ECO:0000313" key="3">
    <source>
        <dbReference type="Proteomes" id="UP000054324"/>
    </source>
</evidence>
<feature type="region of interest" description="Disordered" evidence="1">
    <location>
        <begin position="65"/>
        <end position="139"/>
    </location>
</feature>
<dbReference type="Proteomes" id="UP000054324">
    <property type="component" value="Unassembled WGS sequence"/>
</dbReference>
<gene>
    <name evidence="2" type="ORF">T265_00809</name>
</gene>